<feature type="signal peptide" evidence="1">
    <location>
        <begin position="1"/>
        <end position="31"/>
    </location>
</feature>
<name>A0A840XNJ4_9PROT</name>
<dbReference type="InterPro" id="IPR006311">
    <property type="entry name" value="TAT_signal"/>
</dbReference>
<dbReference type="AlphaFoldDB" id="A0A840XNJ4"/>
<evidence type="ECO:0000313" key="2">
    <source>
        <dbReference type="EMBL" id="MBB5690145.1"/>
    </source>
</evidence>
<feature type="chain" id="PRO_5032320579" evidence="1">
    <location>
        <begin position="32"/>
        <end position="155"/>
    </location>
</feature>
<comment type="caution">
    <text evidence="2">The sequence shown here is derived from an EMBL/GenBank/DDBJ whole genome shotgun (WGS) entry which is preliminary data.</text>
</comment>
<organism evidence="2 3">
    <name type="scientific">Neoroseomonas alkaliterrae</name>
    <dbReference type="NCBI Taxonomy" id="1452450"/>
    <lineage>
        <taxon>Bacteria</taxon>
        <taxon>Pseudomonadati</taxon>
        <taxon>Pseudomonadota</taxon>
        <taxon>Alphaproteobacteria</taxon>
        <taxon>Acetobacterales</taxon>
        <taxon>Acetobacteraceae</taxon>
        <taxon>Neoroseomonas</taxon>
    </lineage>
</organism>
<proteinExistence type="predicted"/>
<accession>A0A840XNJ4</accession>
<gene>
    <name evidence="2" type="ORF">FHS88_002278</name>
</gene>
<reference evidence="2 3" key="1">
    <citation type="submission" date="2020-08" db="EMBL/GenBank/DDBJ databases">
        <title>Genomic Encyclopedia of Type Strains, Phase IV (KMG-IV): sequencing the most valuable type-strain genomes for metagenomic binning, comparative biology and taxonomic classification.</title>
        <authorList>
            <person name="Goeker M."/>
        </authorList>
    </citation>
    <scope>NUCLEOTIDE SEQUENCE [LARGE SCALE GENOMIC DNA]</scope>
    <source>
        <strain evidence="2 3">DSM 25895</strain>
    </source>
</reference>
<evidence type="ECO:0000313" key="3">
    <source>
        <dbReference type="Proteomes" id="UP000562254"/>
    </source>
</evidence>
<protein>
    <submittedName>
        <fullName evidence="2">Uncharacterized protein</fullName>
    </submittedName>
</protein>
<dbReference type="EMBL" id="JACIJE010000006">
    <property type="protein sequence ID" value="MBB5690145.1"/>
    <property type="molecule type" value="Genomic_DNA"/>
</dbReference>
<dbReference type="PROSITE" id="PS51318">
    <property type="entry name" value="TAT"/>
    <property type="match status" value="1"/>
</dbReference>
<evidence type="ECO:0000256" key="1">
    <source>
        <dbReference type="SAM" id="SignalP"/>
    </source>
</evidence>
<keyword evidence="1" id="KW-0732">Signal</keyword>
<sequence length="155" mass="16539">MAAPTPFSRRMLRGWRGALAAAVLAAAPAAAQDDVRSVVGEPVLALAQRPEMTTGLRFNSGGHRGVLAARLRDPGPPVAIAGDRYLYGWGCRAEGCRVGGAFLAYDIQDDRMYLILTENGAVRLSVPPDPRAWPEALRPPIQGFIPALAEIIGPR</sequence>
<keyword evidence="3" id="KW-1185">Reference proteome</keyword>
<dbReference type="Proteomes" id="UP000562254">
    <property type="component" value="Unassembled WGS sequence"/>
</dbReference>
<dbReference type="RefSeq" id="WP_184484660.1">
    <property type="nucleotide sequence ID" value="NZ_JAAEDJ010000015.1"/>
</dbReference>